<dbReference type="OrthoDB" id="2275718at2759"/>
<reference evidence="4" key="1">
    <citation type="journal article" date="2015" name="Nat. Plants">
        <title>Genome expansion of Arabis alpina linked with retrotransposition and reduced symmetric DNA methylation.</title>
        <authorList>
            <person name="Willing E.M."/>
            <person name="Rawat V."/>
            <person name="Mandakova T."/>
            <person name="Maumus F."/>
            <person name="James G.V."/>
            <person name="Nordstroem K.J."/>
            <person name="Becker C."/>
            <person name="Warthmann N."/>
            <person name="Chica C."/>
            <person name="Szarzynska B."/>
            <person name="Zytnicki M."/>
            <person name="Albani M.C."/>
            <person name="Kiefer C."/>
            <person name="Bergonzi S."/>
            <person name="Castaings L."/>
            <person name="Mateos J.L."/>
            <person name="Berns M.C."/>
            <person name="Bujdoso N."/>
            <person name="Piofczyk T."/>
            <person name="de Lorenzo L."/>
            <person name="Barrero-Sicilia C."/>
            <person name="Mateos I."/>
            <person name="Piednoel M."/>
            <person name="Hagmann J."/>
            <person name="Chen-Min-Tao R."/>
            <person name="Iglesias-Fernandez R."/>
            <person name="Schuster S.C."/>
            <person name="Alonso-Blanco C."/>
            <person name="Roudier F."/>
            <person name="Carbonero P."/>
            <person name="Paz-Ares J."/>
            <person name="Davis S.J."/>
            <person name="Pecinka A."/>
            <person name="Quesneville H."/>
            <person name="Colot V."/>
            <person name="Lysak M.A."/>
            <person name="Weigel D."/>
            <person name="Coupland G."/>
            <person name="Schneeberger K."/>
        </authorList>
    </citation>
    <scope>NUCLEOTIDE SEQUENCE [LARGE SCALE GENOMIC DNA]</scope>
    <source>
        <strain evidence="4">cv. Pajares</strain>
    </source>
</reference>
<protein>
    <recommendedName>
        <fullName evidence="2">Ataxin 2 SM domain-containing protein</fullName>
    </recommendedName>
</protein>
<sequence length="555" mass="59804">MAVAKKLEDEISHSSSPSSSSSSSLNEALLISTMCIIGLQVHVHIEDGSIFSGIFYTISLDNEFGIVLKNAKITKKGTSKSNVASGKIVETLVILSSNIVQIVAEGVSIPSNAAANIVGENVVSAIADFPCEPRSSIANKSITSGVDRRGSNHRRNSAKLESRLENKVRTLTAGKDQEPRGLPSSCTTDAMKEPGRRDEVGIAQNKRHPSRVNHQRQAGARIVKCSKQITDVHQKDNADAQRSSFSTADNTTECVKPIEQEEIMPEPSSNGFHEAAERPPSTDNSSSHSAALDEKSEMSQGLVASTNRLLPMQAADPVKKAKEFKLNPGAKTFSPSLTKRLSSTAGGMTPVVANMGYMPSSTPMLHVPEAVQPELGINPFLSHASPPSKFVPYTNMAAGIAGTGSHFPQYPMSVQMVGPTINTGQPHRFPSQYHSVQPTPMLVNPNPQVMVGRSGQLMHMQPIPQDLVQGAPHHLHVPSRPLFSPQQLQYPKHQSLIATGQPMQLYAPQPFAPNGHQPYAVMPTDISLMQPPPPFPTNRSMPIPVPNGFYGTKFL</sequence>
<evidence type="ECO:0000256" key="1">
    <source>
        <dbReference type="SAM" id="MobiDB-lite"/>
    </source>
</evidence>
<gene>
    <name evidence="3" type="ordered locus">AALP_Aa8g332500</name>
</gene>
<organism evidence="3 4">
    <name type="scientific">Arabis alpina</name>
    <name type="common">Alpine rock-cress</name>
    <dbReference type="NCBI Taxonomy" id="50452"/>
    <lineage>
        <taxon>Eukaryota</taxon>
        <taxon>Viridiplantae</taxon>
        <taxon>Streptophyta</taxon>
        <taxon>Embryophyta</taxon>
        <taxon>Tracheophyta</taxon>
        <taxon>Spermatophyta</taxon>
        <taxon>Magnoliopsida</taxon>
        <taxon>eudicotyledons</taxon>
        <taxon>Gunneridae</taxon>
        <taxon>Pentapetalae</taxon>
        <taxon>rosids</taxon>
        <taxon>malvids</taxon>
        <taxon>Brassicales</taxon>
        <taxon>Brassicaceae</taxon>
        <taxon>Arabideae</taxon>
        <taxon>Arabis</taxon>
    </lineage>
</organism>
<accession>A0A087GB35</accession>
<feature type="region of interest" description="Disordered" evidence="1">
    <location>
        <begin position="263"/>
        <end position="300"/>
    </location>
</feature>
<feature type="region of interest" description="Disordered" evidence="1">
    <location>
        <begin position="168"/>
        <end position="196"/>
    </location>
</feature>
<evidence type="ECO:0000313" key="3">
    <source>
        <dbReference type="EMBL" id="KFK27087.1"/>
    </source>
</evidence>
<feature type="compositionally biased region" description="Low complexity" evidence="1">
    <location>
        <begin position="13"/>
        <end position="23"/>
    </location>
</feature>
<dbReference type="GO" id="GO:0034063">
    <property type="term" value="P:stress granule assembly"/>
    <property type="evidence" value="ECO:0007669"/>
    <property type="project" value="TreeGrafter"/>
</dbReference>
<proteinExistence type="predicted"/>
<keyword evidence="4" id="KW-1185">Reference proteome</keyword>
<feature type="domain" description="Ataxin 2 SM" evidence="2">
    <location>
        <begin position="26"/>
        <end position="105"/>
    </location>
</feature>
<evidence type="ECO:0000313" key="4">
    <source>
        <dbReference type="Proteomes" id="UP000029120"/>
    </source>
</evidence>
<dbReference type="Gramene" id="KFK27087">
    <property type="protein sequence ID" value="KFK27087"/>
    <property type="gene ID" value="AALP_AA8G332500"/>
</dbReference>
<dbReference type="PANTHER" id="PTHR12854:SF12">
    <property type="entry name" value="POLYADENYLATE-BINDING PROTEIN INTERACTING PROTEIN"/>
    <property type="match status" value="1"/>
</dbReference>
<dbReference type="EMBL" id="CM002876">
    <property type="protein sequence ID" value="KFK27087.1"/>
    <property type="molecule type" value="Genomic_DNA"/>
</dbReference>
<dbReference type="PANTHER" id="PTHR12854">
    <property type="entry name" value="ATAXIN 2-RELATED"/>
    <property type="match status" value="1"/>
</dbReference>
<feature type="compositionally biased region" description="Basic and acidic residues" evidence="1">
    <location>
        <begin position="1"/>
        <end position="12"/>
    </location>
</feature>
<dbReference type="AlphaFoldDB" id="A0A087GB35"/>
<dbReference type="GO" id="GO:0003729">
    <property type="term" value="F:mRNA binding"/>
    <property type="evidence" value="ECO:0007669"/>
    <property type="project" value="TreeGrafter"/>
</dbReference>
<feature type="region of interest" description="Disordered" evidence="1">
    <location>
        <begin position="1"/>
        <end position="23"/>
    </location>
</feature>
<dbReference type="Pfam" id="PF14438">
    <property type="entry name" value="SM-ATX"/>
    <property type="match status" value="1"/>
</dbReference>
<dbReference type="Proteomes" id="UP000029120">
    <property type="component" value="Chromosome 8"/>
</dbReference>
<dbReference type="eggNOG" id="ENOG502QPY3">
    <property type="taxonomic scope" value="Eukaryota"/>
</dbReference>
<evidence type="ECO:0000259" key="2">
    <source>
        <dbReference type="Pfam" id="PF14438"/>
    </source>
</evidence>
<dbReference type="InterPro" id="IPR025852">
    <property type="entry name" value="SM_dom_ATX"/>
</dbReference>
<dbReference type="InterPro" id="IPR045117">
    <property type="entry name" value="ATXN2-like"/>
</dbReference>
<dbReference type="GO" id="GO:0010494">
    <property type="term" value="C:cytoplasmic stress granule"/>
    <property type="evidence" value="ECO:0007669"/>
    <property type="project" value="TreeGrafter"/>
</dbReference>
<name>A0A087GB35_ARAAL</name>